<evidence type="ECO:0000256" key="9">
    <source>
        <dbReference type="ARBA" id="ARBA00022833"/>
    </source>
</evidence>
<evidence type="ECO:0000256" key="7">
    <source>
        <dbReference type="ARBA" id="ARBA00022723"/>
    </source>
</evidence>
<dbReference type="GO" id="GO:0005737">
    <property type="term" value="C:cytoplasm"/>
    <property type="evidence" value="ECO:0007669"/>
    <property type="project" value="UniProtKB-SubCell"/>
</dbReference>
<dbReference type="EMBL" id="FOXF01000017">
    <property type="protein sequence ID" value="SFP35410.1"/>
    <property type="molecule type" value="Genomic_DNA"/>
</dbReference>
<dbReference type="OrthoDB" id="9794842at2"/>
<dbReference type="SUPFAM" id="SSF55846">
    <property type="entry name" value="N-acetylmuramoyl-L-alanine amidase-like"/>
    <property type="match status" value="1"/>
</dbReference>
<comment type="similarity">
    <text evidence="4">Belongs to the N-acetylmuramoyl-L-alanine amidase 2 family.</text>
</comment>
<sequence>MVSGLINGIPIITDGWLSSAKKIPSRNFNARPDNEISLLVIHNISLPPKKFGGEYVEKFFTGQLPVEDDPYFETIKDLEVSSHLYIKRTGEVVQFVSFLERAWHAGKSCFNGRNACNDFAVGIELEGADDIPYTDEQYLSLEQVTKVLMNSYPKITVDRIVGHEHIAPDRKTDPGQAFDWKRFIDSLTR</sequence>
<name>A0A662ZIK7_9GAMM</name>
<dbReference type="PANTHER" id="PTHR30417">
    <property type="entry name" value="N-ACETYLMURAMOYL-L-ALANINE AMIDASE AMID"/>
    <property type="match status" value="1"/>
</dbReference>
<evidence type="ECO:0000256" key="5">
    <source>
        <dbReference type="ARBA" id="ARBA00011901"/>
    </source>
</evidence>
<evidence type="ECO:0000259" key="13">
    <source>
        <dbReference type="SMART" id="SM00644"/>
    </source>
</evidence>
<keyword evidence="15" id="KW-1185">Reference proteome</keyword>
<dbReference type="GO" id="GO:0009254">
    <property type="term" value="P:peptidoglycan turnover"/>
    <property type="evidence" value="ECO:0007669"/>
    <property type="project" value="TreeGrafter"/>
</dbReference>
<dbReference type="Gene3D" id="3.40.80.10">
    <property type="entry name" value="Peptidoglycan recognition protein-like"/>
    <property type="match status" value="1"/>
</dbReference>
<keyword evidence="9" id="KW-0862">Zinc</keyword>
<keyword evidence="8" id="KW-0378">Hydrolase</keyword>
<dbReference type="PANTHER" id="PTHR30417:SF4">
    <property type="entry name" value="1,6-ANHYDRO-N-ACETYLMURAMYL-L-ALANINE AMIDASE AMPD"/>
    <property type="match status" value="1"/>
</dbReference>
<dbReference type="InterPro" id="IPR051206">
    <property type="entry name" value="NAMLAA_amidase_2"/>
</dbReference>
<evidence type="ECO:0000256" key="10">
    <source>
        <dbReference type="ARBA" id="ARBA00023316"/>
    </source>
</evidence>
<organism evidence="14 15">
    <name type="scientific">Ruminobacter amylophilus</name>
    <dbReference type="NCBI Taxonomy" id="867"/>
    <lineage>
        <taxon>Bacteria</taxon>
        <taxon>Pseudomonadati</taxon>
        <taxon>Pseudomonadota</taxon>
        <taxon>Gammaproteobacteria</taxon>
        <taxon>Aeromonadales</taxon>
        <taxon>Succinivibrionaceae</taxon>
        <taxon>Ruminobacter</taxon>
    </lineage>
</organism>
<dbReference type="SMART" id="SM00644">
    <property type="entry name" value="Ami_2"/>
    <property type="match status" value="1"/>
</dbReference>
<reference evidence="14 15" key="1">
    <citation type="submission" date="2016-10" db="EMBL/GenBank/DDBJ databases">
        <authorList>
            <person name="Varghese N."/>
            <person name="Submissions S."/>
        </authorList>
    </citation>
    <scope>NUCLEOTIDE SEQUENCE [LARGE SCALE GENOMIC DNA]</scope>
    <source>
        <strain evidence="14 15">DSM 1361</strain>
    </source>
</reference>
<evidence type="ECO:0000256" key="8">
    <source>
        <dbReference type="ARBA" id="ARBA00022801"/>
    </source>
</evidence>
<dbReference type="InterPro" id="IPR002502">
    <property type="entry name" value="Amidase_domain"/>
</dbReference>
<dbReference type="GO" id="GO:0009253">
    <property type="term" value="P:peptidoglycan catabolic process"/>
    <property type="evidence" value="ECO:0007669"/>
    <property type="project" value="InterPro"/>
</dbReference>
<evidence type="ECO:0000256" key="6">
    <source>
        <dbReference type="ARBA" id="ARBA00022490"/>
    </source>
</evidence>
<dbReference type="EC" id="3.5.1.28" evidence="5"/>
<evidence type="ECO:0000256" key="1">
    <source>
        <dbReference type="ARBA" id="ARBA00001561"/>
    </source>
</evidence>
<evidence type="ECO:0000313" key="14">
    <source>
        <dbReference type="EMBL" id="SFP35410.1"/>
    </source>
</evidence>
<comment type="cofactor">
    <cofactor evidence="2">
        <name>Zn(2+)</name>
        <dbReference type="ChEBI" id="CHEBI:29105"/>
    </cofactor>
</comment>
<dbReference type="RefSeq" id="WP_093141849.1">
    <property type="nucleotide sequence ID" value="NZ_FOXF01000017.1"/>
</dbReference>
<proteinExistence type="inferred from homology"/>
<dbReference type="AlphaFoldDB" id="A0A662ZIK7"/>
<dbReference type="GO" id="GO:0008745">
    <property type="term" value="F:N-acetylmuramoyl-L-alanine amidase activity"/>
    <property type="evidence" value="ECO:0007669"/>
    <property type="project" value="UniProtKB-EC"/>
</dbReference>
<evidence type="ECO:0000256" key="11">
    <source>
        <dbReference type="ARBA" id="ARBA00039257"/>
    </source>
</evidence>
<dbReference type="CDD" id="cd06583">
    <property type="entry name" value="PGRP"/>
    <property type="match status" value="1"/>
</dbReference>
<evidence type="ECO:0000256" key="2">
    <source>
        <dbReference type="ARBA" id="ARBA00001947"/>
    </source>
</evidence>
<dbReference type="InterPro" id="IPR036505">
    <property type="entry name" value="Amidase/PGRP_sf"/>
</dbReference>
<evidence type="ECO:0000256" key="3">
    <source>
        <dbReference type="ARBA" id="ARBA00004496"/>
    </source>
</evidence>
<keyword evidence="7" id="KW-0479">Metal-binding</keyword>
<feature type="domain" description="N-acetylmuramoyl-L-alanine amidase" evidence="13">
    <location>
        <begin position="25"/>
        <end position="175"/>
    </location>
</feature>
<gene>
    <name evidence="14" type="ORF">SAMN02910344_01168</name>
</gene>
<dbReference type="NCBIfam" id="NF008758">
    <property type="entry name" value="PRK11789.1"/>
    <property type="match status" value="1"/>
</dbReference>
<comment type="catalytic activity">
    <reaction evidence="1">
        <text>Hydrolyzes the link between N-acetylmuramoyl residues and L-amino acid residues in certain cell-wall glycopeptides.</text>
        <dbReference type="EC" id="3.5.1.28"/>
    </reaction>
</comment>
<evidence type="ECO:0000256" key="4">
    <source>
        <dbReference type="ARBA" id="ARBA00007553"/>
    </source>
</evidence>
<keyword evidence="6" id="KW-0963">Cytoplasm</keyword>
<accession>A0A662ZIK7</accession>
<keyword evidence="10" id="KW-0961">Cell wall biogenesis/degradation</keyword>
<evidence type="ECO:0000256" key="12">
    <source>
        <dbReference type="ARBA" id="ARBA00042615"/>
    </source>
</evidence>
<evidence type="ECO:0000313" key="15">
    <source>
        <dbReference type="Proteomes" id="UP000243745"/>
    </source>
</evidence>
<dbReference type="GO" id="GO:0046872">
    <property type="term" value="F:metal ion binding"/>
    <property type="evidence" value="ECO:0007669"/>
    <property type="project" value="UniProtKB-KW"/>
</dbReference>
<protein>
    <recommendedName>
        <fullName evidence="11">1,6-anhydro-N-acetylmuramyl-L-alanine amidase AmpD</fullName>
        <ecNumber evidence="5">3.5.1.28</ecNumber>
    </recommendedName>
    <alternativeName>
        <fullName evidence="12">N-acetylmuramoyl-L-alanine amidase</fullName>
    </alternativeName>
</protein>
<dbReference type="Proteomes" id="UP000243745">
    <property type="component" value="Unassembled WGS sequence"/>
</dbReference>
<dbReference type="GO" id="GO:0071555">
    <property type="term" value="P:cell wall organization"/>
    <property type="evidence" value="ECO:0007669"/>
    <property type="project" value="UniProtKB-KW"/>
</dbReference>
<comment type="subcellular location">
    <subcellularLocation>
        <location evidence="3">Cytoplasm</location>
    </subcellularLocation>
</comment>
<dbReference type="Pfam" id="PF01510">
    <property type="entry name" value="Amidase_2"/>
    <property type="match status" value="1"/>
</dbReference>